<protein>
    <submittedName>
        <fullName evidence="2">Family 79 glycoside hydrolase</fullName>
    </submittedName>
</protein>
<organism evidence="2 3">
    <name type="scientific">Cryphonectria parasitica (strain ATCC 38755 / EP155)</name>
    <dbReference type="NCBI Taxonomy" id="660469"/>
    <lineage>
        <taxon>Eukaryota</taxon>
        <taxon>Fungi</taxon>
        <taxon>Dikarya</taxon>
        <taxon>Ascomycota</taxon>
        <taxon>Pezizomycotina</taxon>
        <taxon>Sordariomycetes</taxon>
        <taxon>Sordariomycetidae</taxon>
        <taxon>Diaporthales</taxon>
        <taxon>Cryphonectriaceae</taxon>
        <taxon>Cryphonectria-Endothia species complex</taxon>
        <taxon>Cryphonectria</taxon>
    </lineage>
</organism>
<reference evidence="2" key="1">
    <citation type="journal article" date="2020" name="Phytopathology">
        <title>Genome sequence of the chestnut blight fungus Cryphonectria parasitica EP155: A fundamental resource for an archetypical invasive plant pathogen.</title>
        <authorList>
            <person name="Crouch J.A."/>
            <person name="Dawe A."/>
            <person name="Aerts A."/>
            <person name="Barry K."/>
            <person name="Churchill A.C.L."/>
            <person name="Grimwood J."/>
            <person name="Hillman B."/>
            <person name="Milgroom M.G."/>
            <person name="Pangilinan J."/>
            <person name="Smith M."/>
            <person name="Salamov A."/>
            <person name="Schmutz J."/>
            <person name="Yadav J."/>
            <person name="Grigoriev I.V."/>
            <person name="Nuss D."/>
        </authorList>
    </citation>
    <scope>NUCLEOTIDE SEQUENCE</scope>
    <source>
        <strain evidence="2">EP155</strain>
    </source>
</reference>
<keyword evidence="3" id="KW-1185">Reference proteome</keyword>
<dbReference type="AlphaFoldDB" id="A0A9P4Y157"/>
<keyword evidence="2" id="KW-0378">Hydrolase</keyword>
<accession>A0A9P4Y157</accession>
<dbReference type="GO" id="GO:0016787">
    <property type="term" value="F:hydrolase activity"/>
    <property type="evidence" value="ECO:0007669"/>
    <property type="project" value="UniProtKB-KW"/>
</dbReference>
<gene>
    <name evidence="2" type="ORF">M406DRAFT_43299</name>
</gene>
<dbReference type="SUPFAM" id="SSF51445">
    <property type="entry name" value="(Trans)glycosidases"/>
    <property type="match status" value="1"/>
</dbReference>
<dbReference type="InterPro" id="IPR017853">
    <property type="entry name" value="GH"/>
</dbReference>
<dbReference type="InterPro" id="IPR052974">
    <property type="entry name" value="GH79_Enzymes"/>
</dbReference>
<comment type="caution">
    <text evidence="2">The sequence shown here is derived from an EMBL/GenBank/DDBJ whole genome shotgun (WGS) entry which is preliminary data.</text>
</comment>
<feature type="domain" description="Beta-glucuronidase C-terminal" evidence="1">
    <location>
        <begin position="409"/>
        <end position="532"/>
    </location>
</feature>
<dbReference type="Pfam" id="PF16862">
    <property type="entry name" value="Glyco_hydro_79C"/>
    <property type="match status" value="1"/>
</dbReference>
<proteinExistence type="predicted"/>
<dbReference type="RefSeq" id="XP_040775597.1">
    <property type="nucleotide sequence ID" value="XM_040924218.1"/>
</dbReference>
<dbReference type="EMBL" id="MU032348">
    <property type="protein sequence ID" value="KAF3764636.1"/>
    <property type="molecule type" value="Genomic_DNA"/>
</dbReference>
<dbReference type="PANTHER" id="PTHR36183">
    <property type="entry name" value="BETA-GLUCURONIDASE"/>
    <property type="match status" value="1"/>
</dbReference>
<dbReference type="PANTHER" id="PTHR36183:SF2">
    <property type="entry name" value="BETA-GLUCURONIDASE C-TERMINAL DOMAIN-CONTAINING PROTEIN"/>
    <property type="match status" value="1"/>
</dbReference>
<dbReference type="InterPro" id="IPR031728">
    <property type="entry name" value="GlcAase_C"/>
</dbReference>
<dbReference type="OrthoDB" id="2796951at2759"/>
<evidence type="ECO:0000313" key="2">
    <source>
        <dbReference type="EMBL" id="KAF3764636.1"/>
    </source>
</evidence>
<sequence>MRLQNICLLVAAAGSRAARYSLNDALVTANEPFPEAFVSYSIEFSSFPDFAGNDSKPNTFSDNLLNNIGNLTGTKPYIRVGGNTQDYALYNASLPYALNGTFDYAKSSDYPTTIFIGPSYFESYAQWPGVKFSHGFNLALGGNNSAGWQTLLDTVPLACQALSNGKLNMWEYGNEPDLYSTSSQGAVRPAGWNESWYVAEWLNGTLQIRASLEESCPDLLENDTYGYFAPSFAGVNNTLKLPATWAAGLDTDEDIKLVSTHNYISGATTPGVTLQGTLLNHSVTAASVDAHIAEYDQIWANGSGVPLIFGETNSLYNEGKPGLSNTFGAALWGVDFNLYSASVGIKRVHMHMGTNYRYASWQPIETVNATIGTKPPYYGNIAVAAFLGNTLENPVSIANVPLSDNAEAAYTAYSTADSSLIRAMIINMNTYNTTVNGTGLGVAANITTRTSRIYTFDVSGGSLQPGDPVGVQRLSANGSDAISGITWDGYSYNYELDEGRPVRLENVTVGEYVVVSENSTVAVSVPDSSAAVLNFVGNVSTVINVTHSSSP</sequence>
<evidence type="ECO:0000259" key="1">
    <source>
        <dbReference type="Pfam" id="PF16862"/>
    </source>
</evidence>
<name>A0A9P4Y157_CRYP1</name>
<evidence type="ECO:0000313" key="3">
    <source>
        <dbReference type="Proteomes" id="UP000803844"/>
    </source>
</evidence>
<dbReference type="GeneID" id="63841347"/>
<dbReference type="Gene3D" id="3.20.20.80">
    <property type="entry name" value="Glycosidases"/>
    <property type="match status" value="1"/>
</dbReference>
<dbReference type="Proteomes" id="UP000803844">
    <property type="component" value="Unassembled WGS sequence"/>
</dbReference>